<accession>A0A4R3XQI0</accession>
<name>A0A4R3XQI0_9PROT</name>
<dbReference type="NCBIfam" id="TIGR03696">
    <property type="entry name" value="Rhs_assc_core"/>
    <property type="match status" value="1"/>
</dbReference>
<organism evidence="1 2">
    <name type="scientific">Sulfurirhabdus autotrophica</name>
    <dbReference type="NCBI Taxonomy" id="1706046"/>
    <lineage>
        <taxon>Bacteria</taxon>
        <taxon>Pseudomonadati</taxon>
        <taxon>Pseudomonadota</taxon>
        <taxon>Betaproteobacteria</taxon>
        <taxon>Nitrosomonadales</taxon>
        <taxon>Sulfuricellaceae</taxon>
        <taxon>Sulfurirhabdus</taxon>
    </lineage>
</organism>
<dbReference type="EMBL" id="SMCO01000045">
    <property type="protein sequence ID" value="TCV78154.1"/>
    <property type="molecule type" value="Genomic_DNA"/>
</dbReference>
<evidence type="ECO:0000313" key="2">
    <source>
        <dbReference type="Proteomes" id="UP000295367"/>
    </source>
</evidence>
<dbReference type="InterPro" id="IPR022385">
    <property type="entry name" value="Rhs_assc_core"/>
</dbReference>
<dbReference type="RefSeq" id="WP_132920988.1">
    <property type="nucleotide sequence ID" value="NZ_SMCO01000045.1"/>
</dbReference>
<dbReference type="Gene3D" id="2.180.10.10">
    <property type="entry name" value="RHS repeat-associated core"/>
    <property type="match status" value="1"/>
</dbReference>
<keyword evidence="2" id="KW-1185">Reference proteome</keyword>
<protein>
    <submittedName>
        <fullName evidence="1">RHS repeat-associated protein</fullName>
    </submittedName>
</protein>
<dbReference type="OrthoDB" id="8552614at2"/>
<evidence type="ECO:0000313" key="1">
    <source>
        <dbReference type="EMBL" id="TCV78154.1"/>
    </source>
</evidence>
<dbReference type="PRINTS" id="PR00394">
    <property type="entry name" value="RHSPROTEIN"/>
</dbReference>
<gene>
    <name evidence="1" type="ORF">EDC63_1458</name>
</gene>
<proteinExistence type="predicted"/>
<reference evidence="1 2" key="1">
    <citation type="submission" date="2019-03" db="EMBL/GenBank/DDBJ databases">
        <title>Genomic Encyclopedia of Type Strains, Phase IV (KMG-IV): sequencing the most valuable type-strain genomes for metagenomic binning, comparative biology and taxonomic classification.</title>
        <authorList>
            <person name="Goeker M."/>
        </authorList>
    </citation>
    <scope>NUCLEOTIDE SEQUENCE [LARGE SCALE GENOMIC DNA]</scope>
    <source>
        <strain evidence="1 2">DSM 100309</strain>
    </source>
</reference>
<dbReference type="AlphaFoldDB" id="A0A4R3XQI0"/>
<dbReference type="InterPro" id="IPR050708">
    <property type="entry name" value="T6SS_VgrG/RHS"/>
</dbReference>
<sequence length="207" mass="22678">GIKVAVNLRFPGQYYDQETGLHYNYFRNYDPGTGRYTTSDPIGLAGGSFSTYTYVDNDPLSYVDPDGLDREVVFWSPLPHLDSLAGHVSSRGGNGENNSFGPEGWDKTYPTADAYIARQTENNKRVGLGVVVELNSKQDAKYDKCMAAAKSSNSSYNKVTNNCTSSAQTCLINAGIQFSTSILPGSFQQELLNSGSVRAINWYKPPK</sequence>
<dbReference type="PANTHER" id="PTHR32305">
    <property type="match status" value="1"/>
</dbReference>
<dbReference type="PANTHER" id="PTHR32305:SF15">
    <property type="entry name" value="PROTEIN RHSA-RELATED"/>
    <property type="match status" value="1"/>
</dbReference>
<comment type="caution">
    <text evidence="1">The sequence shown here is derived from an EMBL/GenBank/DDBJ whole genome shotgun (WGS) entry which is preliminary data.</text>
</comment>
<dbReference type="Proteomes" id="UP000295367">
    <property type="component" value="Unassembled WGS sequence"/>
</dbReference>
<feature type="non-terminal residue" evidence="1">
    <location>
        <position position="1"/>
    </location>
</feature>